<dbReference type="EMBL" id="RAPO01000001">
    <property type="protein sequence ID" value="RKD98425.1"/>
    <property type="molecule type" value="Genomic_DNA"/>
</dbReference>
<comment type="caution">
    <text evidence="2">The sequence shown here is derived from an EMBL/GenBank/DDBJ whole genome shotgun (WGS) entry which is preliminary data.</text>
</comment>
<evidence type="ECO:0000256" key="1">
    <source>
        <dbReference type="SAM" id="Phobius"/>
    </source>
</evidence>
<dbReference type="AlphaFoldDB" id="A0A3R7DG36"/>
<evidence type="ECO:0000313" key="3">
    <source>
        <dbReference type="Proteomes" id="UP000283805"/>
    </source>
</evidence>
<feature type="transmembrane region" description="Helical" evidence="1">
    <location>
        <begin position="42"/>
        <end position="61"/>
    </location>
</feature>
<organism evidence="2 3">
    <name type="scientific">Halopiger aswanensis</name>
    <dbReference type="NCBI Taxonomy" id="148449"/>
    <lineage>
        <taxon>Archaea</taxon>
        <taxon>Methanobacteriati</taxon>
        <taxon>Methanobacteriota</taxon>
        <taxon>Stenosarchaea group</taxon>
        <taxon>Halobacteria</taxon>
        <taxon>Halobacteriales</taxon>
        <taxon>Natrialbaceae</taxon>
        <taxon>Halopiger</taxon>
    </lineage>
</organism>
<keyword evidence="3" id="KW-1185">Reference proteome</keyword>
<reference evidence="2 3" key="1">
    <citation type="submission" date="2018-09" db="EMBL/GenBank/DDBJ databases">
        <title>Genomic Encyclopedia of Archaeal and Bacterial Type Strains, Phase II (KMG-II): from individual species to whole genera.</title>
        <authorList>
            <person name="Goeker M."/>
        </authorList>
    </citation>
    <scope>NUCLEOTIDE SEQUENCE [LARGE SCALE GENOMIC DNA]</scope>
    <source>
        <strain evidence="2 3">DSM 13151</strain>
    </source>
</reference>
<evidence type="ECO:0000313" key="2">
    <source>
        <dbReference type="EMBL" id="RKD98425.1"/>
    </source>
</evidence>
<protein>
    <submittedName>
        <fullName evidence="2">Uncharacterized protein</fullName>
    </submittedName>
</protein>
<gene>
    <name evidence="2" type="ORF">ATJ93_1432</name>
</gene>
<keyword evidence="1" id="KW-0812">Transmembrane</keyword>
<dbReference type="RefSeq" id="WP_120243851.1">
    <property type="nucleotide sequence ID" value="NZ_RAPO01000001.1"/>
</dbReference>
<keyword evidence="1" id="KW-0472">Membrane</keyword>
<feature type="transmembrane region" description="Helical" evidence="1">
    <location>
        <begin position="12"/>
        <end position="30"/>
    </location>
</feature>
<accession>A0A3R7DG36</accession>
<keyword evidence="1" id="KW-1133">Transmembrane helix</keyword>
<sequence length="68" mass="7095">MADGRRSPDRVLLGVILAVAVLLPVAVTTFEVSPYRVTVGTAVVTALLLIGAVALPALLLARWQAAEQ</sequence>
<dbReference type="Proteomes" id="UP000283805">
    <property type="component" value="Unassembled WGS sequence"/>
</dbReference>
<name>A0A3R7DG36_9EURY</name>
<proteinExistence type="predicted"/>